<evidence type="ECO:0000256" key="1">
    <source>
        <dbReference type="SAM" id="Phobius"/>
    </source>
</evidence>
<comment type="caution">
    <text evidence="2">The sequence shown here is derived from an EMBL/GenBank/DDBJ whole genome shotgun (WGS) entry which is preliminary data.</text>
</comment>
<evidence type="ECO:0000313" key="2">
    <source>
        <dbReference type="EMBL" id="MBC5846016.1"/>
    </source>
</evidence>
<accession>A0A923N219</accession>
<keyword evidence="1" id="KW-1133">Transmembrane helix</keyword>
<keyword evidence="1" id="KW-0472">Membrane</keyword>
<organism evidence="2 3">
    <name type="scientific">Flavobacterium muglaense</name>
    <dbReference type="NCBI Taxonomy" id="2764716"/>
    <lineage>
        <taxon>Bacteria</taxon>
        <taxon>Pseudomonadati</taxon>
        <taxon>Bacteroidota</taxon>
        <taxon>Flavobacteriia</taxon>
        <taxon>Flavobacteriales</taxon>
        <taxon>Flavobacteriaceae</taxon>
        <taxon>Flavobacterium</taxon>
    </lineage>
</organism>
<feature type="transmembrane region" description="Helical" evidence="1">
    <location>
        <begin position="9"/>
        <end position="26"/>
    </location>
</feature>
<feature type="transmembrane region" description="Helical" evidence="1">
    <location>
        <begin position="46"/>
        <end position="66"/>
    </location>
</feature>
<keyword evidence="3" id="KW-1185">Reference proteome</keyword>
<dbReference type="Proteomes" id="UP000641454">
    <property type="component" value="Unassembled WGS sequence"/>
</dbReference>
<name>A0A923N219_9FLAO</name>
<sequence>MTSDNKKHQLMFVLGLYIVLTGIRRFHFLPLENNIHSFSYSLGNNVGLICRVLLGSALLTKGIFFLKRT</sequence>
<dbReference type="RefSeq" id="WP_187021292.1">
    <property type="nucleotide sequence ID" value="NZ_JACRUK010000064.1"/>
</dbReference>
<dbReference type="AlphaFoldDB" id="A0A923N219"/>
<evidence type="ECO:0000313" key="3">
    <source>
        <dbReference type="Proteomes" id="UP000641454"/>
    </source>
</evidence>
<protein>
    <submittedName>
        <fullName evidence="2">Uncharacterized protein</fullName>
    </submittedName>
</protein>
<reference evidence="2 3" key="1">
    <citation type="submission" date="2020-08" db="EMBL/GenBank/DDBJ databases">
        <title>Description of novel Flavobacterium F-392 isolate.</title>
        <authorList>
            <person name="Saticioglu I.B."/>
            <person name="Duman M."/>
            <person name="Altun S."/>
        </authorList>
    </citation>
    <scope>NUCLEOTIDE SEQUENCE [LARGE SCALE GENOMIC DNA]</scope>
    <source>
        <strain evidence="2 3">F-392</strain>
    </source>
</reference>
<gene>
    <name evidence="2" type="ORF">H8R25_16465</name>
</gene>
<keyword evidence="1" id="KW-0812">Transmembrane</keyword>
<proteinExistence type="predicted"/>
<dbReference type="EMBL" id="JACRUL010000065">
    <property type="protein sequence ID" value="MBC5846016.1"/>
    <property type="molecule type" value="Genomic_DNA"/>
</dbReference>